<dbReference type="AlphaFoldDB" id="C9LKW9"/>
<keyword evidence="2" id="KW-0963">Cytoplasm</keyword>
<dbReference type="HOGENOM" id="CLU_076901_1_0_9"/>
<dbReference type="GO" id="GO:0043908">
    <property type="term" value="F:Ser(Gly)-tRNA(Ala) hydrolase activity"/>
    <property type="evidence" value="ECO:0007669"/>
    <property type="project" value="UniProtKB-UniRule"/>
</dbReference>
<keyword evidence="2" id="KW-0694">RNA-binding</keyword>
<dbReference type="SUPFAM" id="SSF69500">
    <property type="entry name" value="DTD-like"/>
    <property type="match status" value="1"/>
</dbReference>
<dbReference type="GO" id="GO:0019478">
    <property type="term" value="P:D-amino acid catabolic process"/>
    <property type="evidence" value="ECO:0007669"/>
    <property type="project" value="UniProtKB-UniRule"/>
</dbReference>
<keyword evidence="2 3" id="KW-0378">Hydrolase</keyword>
<evidence type="ECO:0000256" key="1">
    <source>
        <dbReference type="ARBA" id="ARBA00009673"/>
    </source>
</evidence>
<gene>
    <name evidence="2 3" type="primary">dtd</name>
    <name evidence="3" type="ORF">GCWU000321_00145</name>
</gene>
<dbReference type="Proteomes" id="UP000004736">
    <property type="component" value="Unassembled WGS sequence"/>
</dbReference>
<comment type="function">
    <text evidence="2">An aminoacyl-tRNA editing enzyme that deacylates mischarged D-aminoacyl-tRNAs. Also deacylates mischarged glycyl-tRNA(Ala), protecting cells against glycine mischarging by AlaRS. Acts via tRNA-based rather than protein-based catalysis; rejects L-amino acids rather than detecting D-amino acids in the active site. By recycling D-aminoacyl-tRNA to D-amino acids and free tRNA molecules, this enzyme counteracts the toxicity associated with the formation of D-aminoacyl-tRNA entities in vivo and helps enforce protein L-homochirality.</text>
</comment>
<comment type="similarity">
    <text evidence="1 2">Belongs to the DTD family.</text>
</comment>
<comment type="subunit">
    <text evidence="2">Homodimer.</text>
</comment>
<dbReference type="PANTHER" id="PTHR10472">
    <property type="entry name" value="D-TYROSYL-TRNA TYR DEACYLASE"/>
    <property type="match status" value="1"/>
</dbReference>
<keyword evidence="4" id="KW-1185">Reference proteome</keyword>
<dbReference type="NCBIfam" id="TIGR00256">
    <property type="entry name" value="D-aminoacyl-tRNA deacylase"/>
    <property type="match status" value="1"/>
</dbReference>
<name>C9LKW9_9FIRM</name>
<comment type="catalytic activity">
    <reaction evidence="2">
        <text>glycyl-tRNA(Ala) + H2O = tRNA(Ala) + glycine + H(+)</text>
        <dbReference type="Rhea" id="RHEA:53744"/>
        <dbReference type="Rhea" id="RHEA-COMP:9657"/>
        <dbReference type="Rhea" id="RHEA-COMP:13640"/>
        <dbReference type="ChEBI" id="CHEBI:15377"/>
        <dbReference type="ChEBI" id="CHEBI:15378"/>
        <dbReference type="ChEBI" id="CHEBI:57305"/>
        <dbReference type="ChEBI" id="CHEBI:78442"/>
        <dbReference type="ChEBI" id="CHEBI:78522"/>
    </reaction>
</comment>
<dbReference type="GO" id="GO:0000049">
    <property type="term" value="F:tRNA binding"/>
    <property type="evidence" value="ECO:0007669"/>
    <property type="project" value="UniProtKB-UniRule"/>
</dbReference>
<dbReference type="Gene3D" id="3.50.80.10">
    <property type="entry name" value="D-tyrosyl-tRNA(Tyr) deacylase"/>
    <property type="match status" value="1"/>
</dbReference>
<comment type="caution">
    <text evidence="3">The sequence shown here is derived from an EMBL/GenBank/DDBJ whole genome shotgun (WGS) entry which is preliminary data.</text>
</comment>
<dbReference type="EC" id="3.1.1.-" evidence="2"/>
<reference evidence="3" key="1">
    <citation type="submission" date="2009-09" db="EMBL/GenBank/DDBJ databases">
        <authorList>
            <person name="Weinstock G."/>
            <person name="Sodergren E."/>
            <person name="Clifton S."/>
            <person name="Fulton L."/>
            <person name="Fulton B."/>
            <person name="Courtney L."/>
            <person name="Fronick C."/>
            <person name="Harrison M."/>
            <person name="Strong C."/>
            <person name="Farmer C."/>
            <person name="Delahaunty K."/>
            <person name="Markovic C."/>
            <person name="Hall O."/>
            <person name="Minx P."/>
            <person name="Tomlinson C."/>
            <person name="Mitreva M."/>
            <person name="Nelson J."/>
            <person name="Hou S."/>
            <person name="Wollam A."/>
            <person name="Pepin K.H."/>
            <person name="Johnson M."/>
            <person name="Bhonagiri V."/>
            <person name="Nash W.E."/>
            <person name="Warren W."/>
            <person name="Chinwalla A."/>
            <person name="Mardis E.R."/>
            <person name="Wilson R.K."/>
        </authorList>
    </citation>
    <scope>NUCLEOTIDE SEQUENCE [LARGE SCALE GENOMIC DNA]</scope>
    <source>
        <strain evidence="3">DSM 15470</strain>
    </source>
</reference>
<evidence type="ECO:0000313" key="4">
    <source>
        <dbReference type="Proteomes" id="UP000004736"/>
    </source>
</evidence>
<dbReference type="eggNOG" id="COG1490">
    <property type="taxonomic scope" value="Bacteria"/>
</dbReference>
<dbReference type="GO" id="GO:0051500">
    <property type="term" value="F:D-tyrosyl-tRNA(Tyr) deacylase activity"/>
    <property type="evidence" value="ECO:0007669"/>
    <property type="project" value="TreeGrafter"/>
</dbReference>
<accession>C9LKW9</accession>
<evidence type="ECO:0000313" key="3">
    <source>
        <dbReference type="EMBL" id="EEW96206.1"/>
    </source>
</evidence>
<dbReference type="HAMAP" id="MF_00518">
    <property type="entry name" value="Deacylase_Dtd"/>
    <property type="match status" value="1"/>
</dbReference>
<dbReference type="CDD" id="cd00563">
    <property type="entry name" value="Dtyr_deacylase"/>
    <property type="match status" value="1"/>
</dbReference>
<evidence type="ECO:0000256" key="2">
    <source>
        <dbReference type="HAMAP-Rule" id="MF_00518"/>
    </source>
</evidence>
<comment type="domain">
    <text evidence="2">A Gly-cisPro motif from one monomer fits into the active site of the other monomer to allow specific chiral rejection of L-amino acids.</text>
</comment>
<comment type="catalytic activity">
    <reaction evidence="2">
        <text>a D-aminoacyl-tRNA + H2O = a tRNA + a D-alpha-amino acid + H(+)</text>
        <dbReference type="Rhea" id="RHEA:13953"/>
        <dbReference type="Rhea" id="RHEA-COMP:10123"/>
        <dbReference type="Rhea" id="RHEA-COMP:10124"/>
        <dbReference type="ChEBI" id="CHEBI:15377"/>
        <dbReference type="ChEBI" id="CHEBI:15378"/>
        <dbReference type="ChEBI" id="CHEBI:59871"/>
        <dbReference type="ChEBI" id="CHEBI:78442"/>
        <dbReference type="ChEBI" id="CHEBI:79333"/>
        <dbReference type="EC" id="3.1.1.96"/>
    </reaction>
</comment>
<dbReference type="InterPro" id="IPR003732">
    <property type="entry name" value="Daa-tRNA_deacyls_DTD"/>
</dbReference>
<dbReference type="STRING" id="592028.GCWU000321_00145"/>
<dbReference type="Pfam" id="PF02580">
    <property type="entry name" value="Tyr_Deacylase"/>
    <property type="match status" value="1"/>
</dbReference>
<dbReference type="InterPro" id="IPR023509">
    <property type="entry name" value="DTD-like_sf"/>
</dbReference>
<dbReference type="GO" id="GO:0106026">
    <property type="term" value="F:Gly-tRNA(Ala) deacylase activity"/>
    <property type="evidence" value="ECO:0007669"/>
    <property type="project" value="UniProtKB-UniRule"/>
</dbReference>
<dbReference type="PANTHER" id="PTHR10472:SF5">
    <property type="entry name" value="D-AMINOACYL-TRNA DEACYLASE 1"/>
    <property type="match status" value="1"/>
</dbReference>
<comment type="subcellular location">
    <subcellularLocation>
        <location evidence="2">Cytoplasm</location>
    </subcellularLocation>
</comment>
<feature type="short sequence motif" description="Gly-cisPro motif, important for rejection of L-amino acids" evidence="2">
    <location>
        <begin position="141"/>
        <end position="142"/>
    </location>
</feature>
<dbReference type="FunFam" id="3.50.80.10:FF:000001">
    <property type="entry name" value="D-aminoacyl-tRNA deacylase"/>
    <property type="match status" value="1"/>
</dbReference>
<dbReference type="GO" id="GO:0005737">
    <property type="term" value="C:cytoplasm"/>
    <property type="evidence" value="ECO:0007669"/>
    <property type="project" value="UniProtKB-SubCell"/>
</dbReference>
<organism evidence="3 4">
    <name type="scientific">Dialister invisus DSM 15470</name>
    <dbReference type="NCBI Taxonomy" id="592028"/>
    <lineage>
        <taxon>Bacteria</taxon>
        <taxon>Bacillati</taxon>
        <taxon>Bacillota</taxon>
        <taxon>Negativicutes</taxon>
        <taxon>Veillonellales</taxon>
        <taxon>Veillonellaceae</taxon>
        <taxon>Dialister</taxon>
    </lineage>
</organism>
<dbReference type="EMBL" id="ACIM02000001">
    <property type="protein sequence ID" value="EEW96206.1"/>
    <property type="molecule type" value="Genomic_DNA"/>
</dbReference>
<protein>
    <recommendedName>
        <fullName evidence="2">D-aminoacyl-tRNA deacylase</fullName>
        <shortName evidence="2">DTD</shortName>
        <ecNumber evidence="2">3.1.1.96</ecNumber>
    </recommendedName>
    <alternativeName>
        <fullName evidence="2">Gly-tRNA(Ala) deacylase</fullName>
        <ecNumber evidence="2">3.1.1.-</ecNumber>
    </alternativeName>
</protein>
<keyword evidence="2" id="KW-0820">tRNA-binding</keyword>
<sequence length="153" mass="17367">MEDNMRSVIQRCNWCRVLSEGKVCGEIGKGLVALLGIKRGDTEEDALYISDKILHLRIFEDENNKMNLSLLDTKGALMIVSQFTLYGDSRHGRRPSFTEAELPKQASRLYEHVVRSCRIEGIKVETGNFQTYMQVALENDGPVTLLLDSKKLF</sequence>
<proteinExistence type="inferred from homology"/>
<dbReference type="EC" id="3.1.1.96" evidence="2"/>